<dbReference type="PANTHER" id="PTHR22916">
    <property type="entry name" value="GLYCOSYLTRANSFERASE"/>
    <property type="match status" value="1"/>
</dbReference>
<keyword evidence="6" id="KW-1185">Reference proteome</keyword>
<accession>A0A1Z2XMC3</accession>
<dbReference type="Pfam" id="PF00535">
    <property type="entry name" value="Glycos_transf_2"/>
    <property type="match status" value="1"/>
</dbReference>
<keyword evidence="2" id="KW-0808">Transferase</keyword>
<feature type="domain" description="Glycosyltransferase 2-like" evidence="3">
    <location>
        <begin position="5"/>
        <end position="167"/>
    </location>
</feature>
<reference evidence="4" key="1">
    <citation type="journal article" date="2017" name="Genome Announc.">
        <title>High-Quality Whole-Genome Sequences of the Oligo-Mouse-Microbiota Bacterial Community.</title>
        <authorList>
            <person name="Garzetti D."/>
            <person name="Brugiroux S."/>
            <person name="Bunk B."/>
            <person name="Pukall R."/>
            <person name="McCoy K.D."/>
            <person name="Macpherson A.J."/>
            <person name="Stecher B."/>
        </authorList>
    </citation>
    <scope>NUCLEOTIDE SEQUENCE</scope>
    <source>
        <strain evidence="4">KB18</strain>
    </source>
</reference>
<name>A0A1Z2XMC3_9FIRM</name>
<dbReference type="CDD" id="cd00761">
    <property type="entry name" value="Glyco_tranf_GTA_type"/>
    <property type="match status" value="1"/>
</dbReference>
<reference evidence="6" key="2">
    <citation type="submission" date="2017-05" db="EMBL/GenBank/DDBJ databases">
        <title>Improved OligoMM genomes.</title>
        <authorList>
            <person name="Garzetti D."/>
        </authorList>
    </citation>
    <scope>NUCLEOTIDE SEQUENCE [LARGE SCALE GENOMIC DNA]</scope>
    <source>
        <strain evidence="6">KB18</strain>
    </source>
</reference>
<dbReference type="GO" id="GO:0016757">
    <property type="term" value="F:glycosyltransferase activity"/>
    <property type="evidence" value="ECO:0007669"/>
    <property type="project" value="UniProtKB-KW"/>
</dbReference>
<reference evidence="5 7" key="3">
    <citation type="submission" date="2020-11" db="EMBL/GenBank/DDBJ databases">
        <title>Closed and high quality bacterial genomes of the OMM12 community.</title>
        <authorList>
            <person name="Marbouty M."/>
            <person name="Lamy-Besnier Q."/>
            <person name="Debarbieux L."/>
            <person name="Koszul R."/>
        </authorList>
    </citation>
    <scope>NUCLEOTIDE SEQUENCE [LARGE SCALE GENOMIC DNA]</scope>
    <source>
        <strain evidence="5 7">KB18</strain>
    </source>
</reference>
<keyword evidence="1" id="KW-0328">Glycosyltransferase</keyword>
<evidence type="ECO:0000256" key="1">
    <source>
        <dbReference type="ARBA" id="ARBA00022676"/>
    </source>
</evidence>
<dbReference type="InterPro" id="IPR001173">
    <property type="entry name" value="Glyco_trans_2-like"/>
</dbReference>
<protein>
    <submittedName>
        <fullName evidence="5">Glycosyltransferase family 2 protein</fullName>
    </submittedName>
</protein>
<gene>
    <name evidence="4" type="ORF">ADH66_02250</name>
    <name evidence="5" type="ORF">I5Q82_12290</name>
</gene>
<evidence type="ECO:0000313" key="5">
    <source>
        <dbReference type="EMBL" id="QQR28873.1"/>
    </source>
</evidence>
<evidence type="ECO:0000256" key="2">
    <source>
        <dbReference type="ARBA" id="ARBA00022679"/>
    </source>
</evidence>
<dbReference type="AlphaFoldDB" id="A0A1Z2XMC3"/>
<dbReference type="Gene3D" id="3.90.550.10">
    <property type="entry name" value="Spore Coat Polysaccharide Biosynthesis Protein SpsA, Chain A"/>
    <property type="match status" value="1"/>
</dbReference>
<evidence type="ECO:0000313" key="4">
    <source>
        <dbReference type="EMBL" id="ASB39582.1"/>
    </source>
</evidence>
<evidence type="ECO:0000259" key="3">
    <source>
        <dbReference type="Pfam" id="PF00535"/>
    </source>
</evidence>
<organism evidence="5 7">
    <name type="scientific">Acutalibacter muris</name>
    <dbReference type="NCBI Taxonomy" id="1796620"/>
    <lineage>
        <taxon>Bacteria</taxon>
        <taxon>Bacillati</taxon>
        <taxon>Bacillota</taxon>
        <taxon>Clostridia</taxon>
        <taxon>Eubacteriales</taxon>
        <taxon>Acutalibacteraceae</taxon>
        <taxon>Acutalibacter</taxon>
    </lineage>
</organism>
<dbReference type="SUPFAM" id="SSF53448">
    <property type="entry name" value="Nucleotide-diphospho-sugar transferases"/>
    <property type="match status" value="1"/>
</dbReference>
<dbReference type="EMBL" id="CP065321">
    <property type="protein sequence ID" value="QQR28873.1"/>
    <property type="molecule type" value="Genomic_DNA"/>
</dbReference>
<dbReference type="EMBL" id="CP021422">
    <property type="protein sequence ID" value="ASB39582.1"/>
    <property type="molecule type" value="Genomic_DNA"/>
</dbReference>
<dbReference type="Proteomes" id="UP000196710">
    <property type="component" value="Chromosome"/>
</dbReference>
<sequence>MPKVTVAVPVYNVEKYLEKCAGSILSQTERDLELLFIDDGSTDGSGALCDKLCERDPRVRVIHQENRGLGGARNTGIENARGQWIIFPDSDDWLEPETVERALKAAEDTEADMAVFAFRSVEENGNTLAEFHEALPGNVPLDPKKQKDLLIIAPSACNKLYKTELFKRTGVRYPPKVWYEDLRTTTKLLPGCSSVVYIDYVGYNYFQRSGSIMNNVNLSRNREIIDAFEDVLSWYREHGLFEEYRKELMHLAVSHVYLTASVRVLRQDRRHPLIGEFYQYVKREFPDYQEDIYLDRFTRNQRIALKLLERRMISLLHLIFKLKG</sequence>
<dbReference type="PANTHER" id="PTHR22916:SF51">
    <property type="entry name" value="GLYCOSYLTRANSFERASE EPSH-RELATED"/>
    <property type="match status" value="1"/>
</dbReference>
<dbReference type="Proteomes" id="UP000596035">
    <property type="component" value="Chromosome"/>
</dbReference>
<evidence type="ECO:0000313" key="6">
    <source>
        <dbReference type="Proteomes" id="UP000196710"/>
    </source>
</evidence>
<evidence type="ECO:0000313" key="7">
    <source>
        <dbReference type="Proteomes" id="UP000596035"/>
    </source>
</evidence>
<dbReference type="KEGG" id="amur:ADH66_02250"/>
<proteinExistence type="predicted"/>
<dbReference type="InterPro" id="IPR029044">
    <property type="entry name" value="Nucleotide-diphossugar_trans"/>
</dbReference>
<dbReference type="RefSeq" id="WP_066536214.1">
    <property type="nucleotide sequence ID" value="NZ_CAJTCQ010000002.1"/>
</dbReference>